<dbReference type="Proteomes" id="UP001163603">
    <property type="component" value="Chromosome 2"/>
</dbReference>
<proteinExistence type="predicted"/>
<comment type="caution">
    <text evidence="1">The sequence shown here is derived from an EMBL/GenBank/DDBJ whole genome shotgun (WGS) entry which is preliminary data.</text>
</comment>
<gene>
    <name evidence="1" type="ORF">Pint_16489</name>
</gene>
<accession>A0ACC0ZAG1</accession>
<name>A0ACC0ZAG1_9ROSI</name>
<dbReference type="EMBL" id="CM047737">
    <property type="protein sequence ID" value="KAJ0047567.1"/>
    <property type="molecule type" value="Genomic_DNA"/>
</dbReference>
<keyword evidence="2" id="KW-1185">Reference proteome</keyword>
<reference evidence="2" key="1">
    <citation type="journal article" date="2023" name="G3 (Bethesda)">
        <title>Genome assembly and association tests identify interacting loci associated with vigor, precocity, and sex in interspecific pistachio rootstocks.</title>
        <authorList>
            <person name="Palmer W."/>
            <person name="Jacygrad E."/>
            <person name="Sagayaradj S."/>
            <person name="Cavanaugh K."/>
            <person name="Han R."/>
            <person name="Bertier L."/>
            <person name="Beede B."/>
            <person name="Kafkas S."/>
            <person name="Golino D."/>
            <person name="Preece J."/>
            <person name="Michelmore R."/>
        </authorList>
    </citation>
    <scope>NUCLEOTIDE SEQUENCE [LARGE SCALE GENOMIC DNA]</scope>
</reference>
<protein>
    <submittedName>
        <fullName evidence="1">Uncharacterized protein</fullName>
    </submittedName>
</protein>
<organism evidence="1 2">
    <name type="scientific">Pistacia integerrima</name>
    <dbReference type="NCBI Taxonomy" id="434235"/>
    <lineage>
        <taxon>Eukaryota</taxon>
        <taxon>Viridiplantae</taxon>
        <taxon>Streptophyta</taxon>
        <taxon>Embryophyta</taxon>
        <taxon>Tracheophyta</taxon>
        <taxon>Spermatophyta</taxon>
        <taxon>Magnoliopsida</taxon>
        <taxon>eudicotyledons</taxon>
        <taxon>Gunneridae</taxon>
        <taxon>Pentapetalae</taxon>
        <taxon>rosids</taxon>
        <taxon>malvids</taxon>
        <taxon>Sapindales</taxon>
        <taxon>Anacardiaceae</taxon>
        <taxon>Pistacia</taxon>
    </lineage>
</organism>
<sequence>MVATINNVIFSSVLALGALFLLVPTVSCNAKLLEKCGINTIYQLGDSTSDTGNLIRENPQAGCSRLPYGQYFFKNATGRCSDGLLIIDFFTKSAGVPFLEAYLNPNPHTRYNGLNFAVAGATALPAHVLAERNIPSPVTNSSLSKQLDWMFTYFNKTVCNGTDYLKRVNQTLFVVGEIGGNDYTYALFSGKALEEVTALVLDVVQAIKEAIKRIIGYGARRIVAPGHFPIGCLPIYLTQFQTNDSSAYDEFHCLKELNNLAIYHNQHLQQALIELIKEHPNVTIAYGDYYKAYMWTLQNAHSLGFDATMVQKACCGIGGEYDFTLTKMCGTPGVPVCGNPFERISWDGIHLTHKAYDQMASWVISDILPKFQCSIA</sequence>
<evidence type="ECO:0000313" key="1">
    <source>
        <dbReference type="EMBL" id="KAJ0047567.1"/>
    </source>
</evidence>
<evidence type="ECO:0000313" key="2">
    <source>
        <dbReference type="Proteomes" id="UP001163603"/>
    </source>
</evidence>